<gene>
    <name evidence="2" type="ORF">C3L24_07645</name>
</gene>
<evidence type="ECO:0000256" key="1">
    <source>
        <dbReference type="SAM" id="MobiDB-lite"/>
    </source>
</evidence>
<proteinExistence type="predicted"/>
<dbReference type="AlphaFoldDB" id="A0A657PW24"/>
<evidence type="ECO:0000313" key="3">
    <source>
        <dbReference type="Proteomes" id="UP000250928"/>
    </source>
</evidence>
<protein>
    <submittedName>
        <fullName evidence="2">Uncharacterized protein</fullName>
    </submittedName>
</protein>
<feature type="region of interest" description="Disordered" evidence="1">
    <location>
        <begin position="1"/>
        <end position="62"/>
    </location>
</feature>
<accession>A0A657PW24</accession>
<dbReference type="Proteomes" id="UP000250928">
    <property type="component" value="Unassembled WGS sequence"/>
</dbReference>
<sequence length="62" mass="6609">MDGARKGFQALMEQGPNRAEHSPGRPGRAEAAAILRSDVPASAGEGRVTVHPRLRRHTRPAG</sequence>
<name>A0A657PW24_9GAMM</name>
<dbReference type="EMBL" id="PQCO01000197">
    <property type="protein sequence ID" value="PUE01654.1"/>
    <property type="molecule type" value="Genomic_DNA"/>
</dbReference>
<reference evidence="2 3" key="1">
    <citation type="submission" date="2018-01" db="EMBL/GenBank/DDBJ databases">
        <title>Novel co-symbiosis in the lucinid bivalve Phacoides pectinatus.</title>
        <authorList>
            <person name="Lim S.J."/>
            <person name="Davis B.G."/>
            <person name="Gill D.E."/>
            <person name="Engel A.S."/>
            <person name="Anderson L.C."/>
            <person name="Campbell B.J."/>
        </authorList>
    </citation>
    <scope>NUCLEOTIDE SEQUENCE [LARGE SCALE GENOMIC DNA]</scope>
    <source>
        <strain evidence="2">N3_P5</strain>
    </source>
</reference>
<evidence type="ECO:0000313" key="2">
    <source>
        <dbReference type="EMBL" id="PUE01654.1"/>
    </source>
</evidence>
<organism evidence="2 3">
    <name type="scientific">Candidatus Sedimenticola endophacoides</name>
    <dbReference type="NCBI Taxonomy" id="2548426"/>
    <lineage>
        <taxon>Bacteria</taxon>
        <taxon>Pseudomonadati</taxon>
        <taxon>Pseudomonadota</taxon>
        <taxon>Gammaproteobacteria</taxon>
        <taxon>Chromatiales</taxon>
        <taxon>Sedimenticolaceae</taxon>
        <taxon>Sedimenticola</taxon>
    </lineage>
</organism>
<comment type="caution">
    <text evidence="2">The sequence shown here is derived from an EMBL/GenBank/DDBJ whole genome shotgun (WGS) entry which is preliminary data.</text>
</comment>
<feature type="compositionally biased region" description="Basic residues" evidence="1">
    <location>
        <begin position="50"/>
        <end position="62"/>
    </location>
</feature>